<evidence type="ECO:0000313" key="2">
    <source>
        <dbReference type="Proteomes" id="UP001570071"/>
    </source>
</evidence>
<sequence length="145" mass="16428">MPLLGVVVGIPTILFAFQNLFESEEQRKKEFEYARTHAITIITDADPEKVRKRAGQGIKVIETECVEGIVYTKYGAIELALMQPNGNAQKCNKSDSITYKEYFGDYGLRCIHGSLYIKQLASRRYGGSTTLLYDHRTGKPQRCEK</sequence>
<dbReference type="RefSeq" id="WP_269336811.1">
    <property type="nucleotide sequence ID" value="NZ_JBFSSG010000001.1"/>
</dbReference>
<keyword evidence="2" id="KW-1185">Reference proteome</keyword>
<evidence type="ECO:0000313" key="1">
    <source>
        <dbReference type="EMBL" id="MEZ8719620.1"/>
    </source>
</evidence>
<comment type="caution">
    <text evidence="1">The sequence shown here is derived from an EMBL/GenBank/DDBJ whole genome shotgun (WGS) entry which is preliminary data.</text>
</comment>
<organism evidence="1 2">
    <name type="scientific">Vibrio pomeroyi</name>
    <dbReference type="NCBI Taxonomy" id="198832"/>
    <lineage>
        <taxon>Bacteria</taxon>
        <taxon>Pseudomonadati</taxon>
        <taxon>Pseudomonadota</taxon>
        <taxon>Gammaproteobacteria</taxon>
        <taxon>Vibrionales</taxon>
        <taxon>Vibrionaceae</taxon>
        <taxon>Vibrio</taxon>
    </lineage>
</organism>
<proteinExistence type="predicted"/>
<dbReference type="Proteomes" id="UP001570071">
    <property type="component" value="Unassembled WGS sequence"/>
</dbReference>
<accession>A0ABV4MR70</accession>
<name>A0ABV4MR70_9VIBR</name>
<protein>
    <submittedName>
        <fullName evidence="1">Uncharacterized protein</fullName>
    </submittedName>
</protein>
<gene>
    <name evidence="1" type="ORF">AB6D66_00980</name>
</gene>
<reference evidence="1 2" key="1">
    <citation type="journal article" date="2024" name="ISME J.">
        <title>Tailless and filamentous prophages are predominant in marine Vibrio.</title>
        <authorList>
            <person name="Steensen K."/>
            <person name="Seneca J."/>
            <person name="Bartlau N."/>
            <person name="Yu X.A."/>
            <person name="Hussain F.A."/>
            <person name="Polz M.F."/>
        </authorList>
    </citation>
    <scope>NUCLEOTIDE SEQUENCE [LARGE SCALE GENOMIC DNA]</scope>
    <source>
        <strain evidence="1 2">10N.239.312.F12</strain>
    </source>
</reference>
<dbReference type="EMBL" id="JBFSSG010000001">
    <property type="protein sequence ID" value="MEZ8719620.1"/>
    <property type="molecule type" value="Genomic_DNA"/>
</dbReference>